<reference evidence="1" key="1">
    <citation type="journal article" date="2014" name="Front. Microbiol.">
        <title>High frequency of phylogenetically diverse reductive dehalogenase-homologous genes in deep subseafloor sedimentary metagenomes.</title>
        <authorList>
            <person name="Kawai M."/>
            <person name="Futagami T."/>
            <person name="Toyoda A."/>
            <person name="Takaki Y."/>
            <person name="Nishi S."/>
            <person name="Hori S."/>
            <person name="Arai W."/>
            <person name="Tsubouchi T."/>
            <person name="Morono Y."/>
            <person name="Uchiyama I."/>
            <person name="Ito T."/>
            <person name="Fujiyama A."/>
            <person name="Inagaki F."/>
            <person name="Takami H."/>
        </authorList>
    </citation>
    <scope>NUCLEOTIDE SEQUENCE</scope>
    <source>
        <strain evidence="1">Expedition CK06-06</strain>
    </source>
</reference>
<proteinExistence type="predicted"/>
<gene>
    <name evidence="1" type="ORF">S06H3_63433</name>
</gene>
<feature type="non-terminal residue" evidence="1">
    <location>
        <position position="1"/>
    </location>
</feature>
<comment type="caution">
    <text evidence="1">The sequence shown here is derived from an EMBL/GenBank/DDBJ whole genome shotgun (WGS) entry which is preliminary data.</text>
</comment>
<feature type="non-terminal residue" evidence="1">
    <location>
        <position position="134"/>
    </location>
</feature>
<organism evidence="1">
    <name type="scientific">marine sediment metagenome</name>
    <dbReference type="NCBI Taxonomy" id="412755"/>
    <lineage>
        <taxon>unclassified sequences</taxon>
        <taxon>metagenomes</taxon>
        <taxon>ecological metagenomes</taxon>
    </lineage>
</organism>
<accession>X1NRG4</accession>
<dbReference type="AlphaFoldDB" id="X1NRG4"/>
<evidence type="ECO:0008006" key="2">
    <source>
        <dbReference type="Google" id="ProtNLM"/>
    </source>
</evidence>
<sequence length="134" mass="14926">LIRSCQRDVFARRDIKAPEWAKAKTKVTISVTASEPLAKLENVMVAENENTENVQVTMEPNADNTFWTGTYTTTDNENRDGPAKVWIVGAQLEDLVGNEGSNENATFYVDKLKPLTPDVLSLIPEMPSKKQTNN</sequence>
<protein>
    <recommendedName>
        <fullName evidence="2">Bacterial Ig-like domain-containing protein</fullName>
    </recommendedName>
</protein>
<name>X1NRG4_9ZZZZ</name>
<evidence type="ECO:0000313" key="1">
    <source>
        <dbReference type="EMBL" id="GAI46627.1"/>
    </source>
</evidence>
<dbReference type="EMBL" id="BARV01042073">
    <property type="protein sequence ID" value="GAI46627.1"/>
    <property type="molecule type" value="Genomic_DNA"/>
</dbReference>